<dbReference type="GO" id="GO:0005886">
    <property type="term" value="C:plasma membrane"/>
    <property type="evidence" value="ECO:0007669"/>
    <property type="project" value="UniProtKB-SubCell"/>
</dbReference>
<comment type="function">
    <text evidence="4">Involved in lipopolysaccharide (LPS) biosynthesis. Catalyzes the transfer of 3-deoxy-D-manno-octulosonate (Kdo) residue(s) from CMP-Kdo to lipid IV(A), the tetraacyldisaccharide-1,4'-bisphosphate precursor of lipid A.</text>
</comment>
<dbReference type="UniPathway" id="UPA00958"/>
<organism evidence="6 7">
    <name type="scientific">Candidatus Ozemobacter sibiricus</name>
    <dbReference type="NCBI Taxonomy" id="2268124"/>
    <lineage>
        <taxon>Bacteria</taxon>
        <taxon>Candidatus Ozemobacteria</taxon>
        <taxon>Candidatus Ozemobacterales</taxon>
        <taxon>Candidatus Ozemobacteraceae</taxon>
        <taxon>Candidatus Ozemobacter</taxon>
    </lineage>
</organism>
<gene>
    <name evidence="6" type="ORF">OZSIB_2151</name>
</gene>
<name>A0A367ZVA3_9BACT</name>
<comment type="pathway">
    <text evidence="4">Bacterial outer membrane biogenesis; LPS core biosynthesis.</text>
</comment>
<proteinExistence type="inferred from homology"/>
<protein>
    <recommendedName>
        <fullName evidence="4">3-deoxy-D-manno-octulosonic acid transferase</fullName>
        <shortName evidence="4">Kdo transferase</shortName>
        <ecNumber evidence="4">2.4.99.12</ecNumber>
    </recommendedName>
    <alternativeName>
        <fullName evidence="4">Lipid IV(A) 3-deoxy-D-manno-octulosonic acid transferase</fullName>
    </alternativeName>
</protein>
<dbReference type="SUPFAM" id="SSF53756">
    <property type="entry name" value="UDP-Glycosyltransferase/glycogen phosphorylase"/>
    <property type="match status" value="1"/>
</dbReference>
<evidence type="ECO:0000256" key="3">
    <source>
        <dbReference type="PIRSR" id="PIRSR639901-2"/>
    </source>
</evidence>
<feature type="transmembrane region" description="Helical" evidence="4">
    <location>
        <begin position="24"/>
        <end position="44"/>
    </location>
</feature>
<dbReference type="Pfam" id="PF04413">
    <property type="entry name" value="Glycos_transf_N"/>
    <property type="match status" value="1"/>
</dbReference>
<evidence type="ECO:0000259" key="5">
    <source>
        <dbReference type="Pfam" id="PF04413"/>
    </source>
</evidence>
<comment type="caution">
    <text evidence="6">The sequence shown here is derived from an EMBL/GenBank/DDBJ whole genome shotgun (WGS) entry which is preliminary data.</text>
</comment>
<accession>A0A367ZVA3</accession>
<comment type="catalytic activity">
    <reaction evidence="4">
        <text>lipid IVA (E. coli) + CMP-3-deoxy-beta-D-manno-octulosonate = alpha-Kdo-(2-&gt;6)-lipid IVA (E. coli) + CMP + H(+)</text>
        <dbReference type="Rhea" id="RHEA:28066"/>
        <dbReference type="ChEBI" id="CHEBI:15378"/>
        <dbReference type="ChEBI" id="CHEBI:58603"/>
        <dbReference type="ChEBI" id="CHEBI:60364"/>
        <dbReference type="ChEBI" id="CHEBI:60377"/>
        <dbReference type="ChEBI" id="CHEBI:85987"/>
        <dbReference type="EC" id="2.4.99.12"/>
    </reaction>
</comment>
<feature type="site" description="Transition state stabilizer" evidence="3">
    <location>
        <position position="226"/>
    </location>
</feature>
<dbReference type="GO" id="GO:0043842">
    <property type="term" value="F:Kdo transferase activity"/>
    <property type="evidence" value="ECO:0007669"/>
    <property type="project" value="UniProtKB-EC"/>
</dbReference>
<comment type="similarity">
    <text evidence="4">Belongs to the glycosyltransferase group 1 family.</text>
</comment>
<dbReference type="InterPro" id="IPR039901">
    <property type="entry name" value="Kdotransferase"/>
</dbReference>
<feature type="domain" description="3-deoxy-D-manno-octulosonic-acid transferase N-terminal" evidence="5">
    <location>
        <begin position="59"/>
        <end position="228"/>
    </location>
</feature>
<dbReference type="InterPro" id="IPR038107">
    <property type="entry name" value="Glycos_transf_N_sf"/>
</dbReference>
<comment type="subcellular location">
    <subcellularLocation>
        <location evidence="4">Cell membrane</location>
    </subcellularLocation>
</comment>
<keyword evidence="4" id="KW-1133">Transmembrane helix</keyword>
<dbReference type="PANTHER" id="PTHR42755:SF1">
    <property type="entry name" value="3-DEOXY-D-MANNO-OCTULOSONIC ACID TRANSFERASE, MITOCHONDRIAL-RELATED"/>
    <property type="match status" value="1"/>
</dbReference>
<evidence type="ECO:0000313" key="7">
    <source>
        <dbReference type="Proteomes" id="UP000252355"/>
    </source>
</evidence>
<feature type="site" description="Transition state stabilizer" evidence="3">
    <location>
        <position position="148"/>
    </location>
</feature>
<dbReference type="Proteomes" id="UP000252355">
    <property type="component" value="Unassembled WGS sequence"/>
</dbReference>
<evidence type="ECO:0000256" key="4">
    <source>
        <dbReference type="RuleBase" id="RU365103"/>
    </source>
</evidence>
<dbReference type="Gene3D" id="3.40.50.2000">
    <property type="entry name" value="Glycogen Phosphorylase B"/>
    <property type="match status" value="1"/>
</dbReference>
<keyword evidence="4" id="KW-0472">Membrane</keyword>
<keyword evidence="1 4" id="KW-0808">Transferase</keyword>
<dbReference type="InterPro" id="IPR007507">
    <property type="entry name" value="Glycos_transf_N"/>
</dbReference>
<feature type="active site" description="Proton acceptor" evidence="2">
    <location>
        <position position="79"/>
    </location>
</feature>
<dbReference type="PANTHER" id="PTHR42755">
    <property type="entry name" value="3-DEOXY-MANNO-OCTULOSONATE CYTIDYLYLTRANSFERASE"/>
    <property type="match status" value="1"/>
</dbReference>
<dbReference type="GO" id="GO:0009244">
    <property type="term" value="P:lipopolysaccharide core region biosynthetic process"/>
    <property type="evidence" value="ECO:0007669"/>
    <property type="project" value="UniProtKB-UniRule"/>
</dbReference>
<keyword evidence="4" id="KW-0812">Transmembrane</keyword>
<dbReference type="Gene3D" id="3.40.50.11720">
    <property type="entry name" value="3-Deoxy-D-manno-octulosonic-acid transferase, N-terminal domain"/>
    <property type="match status" value="1"/>
</dbReference>
<dbReference type="AlphaFoldDB" id="A0A367ZVA3"/>
<evidence type="ECO:0000256" key="1">
    <source>
        <dbReference type="ARBA" id="ARBA00022679"/>
    </source>
</evidence>
<evidence type="ECO:0000256" key="2">
    <source>
        <dbReference type="PIRSR" id="PIRSR639901-1"/>
    </source>
</evidence>
<dbReference type="EMBL" id="QOQW01000002">
    <property type="protein sequence ID" value="RCK81282.1"/>
    <property type="molecule type" value="Genomic_DNA"/>
</dbReference>
<dbReference type="EC" id="2.4.99.12" evidence="4"/>
<sequence length="451" mass="48142">MTRPGATGRPPSAWTWRESGAWLGYQWLFGAAFLAGAGAVPWLVRRSVRVATGFRAYLGGLPRPPAGPLVWVHGVSLGESLVAFALMERIRQEATGWRIGFTTTHPDVMTLVQRKRLAEVMGYAPLDAACFVWRALRRWRPRLVVISETDLWPGLVGVARALHVPVVLVNGRISQKHEAFWRRVPGLAAALWSGFRCLGVQSETDRARLLTMGAPAAAIKVLGNIKVDLVPACSPEGLAAARQWRGERPLIVLGSLHPSEFDGLLPVIERLVRQAGCRVLVAPRAVTNAPAWAGRLQARGLAVGRRSAADGWAPAHQVVLLDTVGELAALYALATVAFVGGTLDPAVGGHNPLEVIAHRVPLVVGPHVRNFDDLIAELREAGGIAVAAEAAAVGTAIAELMADRAAAARQVSQAQAVIARHRGALDRTMALLRPFLGLPTAEQAGGQLESV</sequence>
<reference evidence="6 7" key="1">
    <citation type="submission" date="2018-05" db="EMBL/GenBank/DDBJ databases">
        <title>A metagenomic window into the 2 km-deep terrestrial subsurface aquifer revealed taxonomically and functionally diverse microbial community comprising novel uncultured bacterial lineages.</title>
        <authorList>
            <person name="Kadnikov V.V."/>
            <person name="Mardanov A.V."/>
            <person name="Beletsky A.V."/>
            <person name="Banks D."/>
            <person name="Pimenov N.V."/>
            <person name="Frank Y.A."/>
            <person name="Karnachuk O.V."/>
            <person name="Ravin N.V."/>
        </authorList>
    </citation>
    <scope>NUCLEOTIDE SEQUENCE [LARGE SCALE GENOMIC DNA]</scope>
    <source>
        <strain evidence="6">BY5</strain>
    </source>
</reference>
<dbReference type="GO" id="GO:0009245">
    <property type="term" value="P:lipid A biosynthetic process"/>
    <property type="evidence" value="ECO:0007669"/>
    <property type="project" value="TreeGrafter"/>
</dbReference>
<evidence type="ECO:0000313" key="6">
    <source>
        <dbReference type="EMBL" id="RCK81282.1"/>
    </source>
</evidence>
<keyword evidence="4" id="KW-0448">Lipopolysaccharide biosynthesis</keyword>
<keyword evidence="4" id="KW-1003">Cell membrane</keyword>